<keyword evidence="2" id="KW-1185">Reference proteome</keyword>
<comment type="caution">
    <text evidence="1">The sequence shown here is derived from an EMBL/GenBank/DDBJ whole genome shotgun (WGS) entry which is preliminary data.</text>
</comment>
<dbReference type="AlphaFoldDB" id="A0A919M669"/>
<organism evidence="1 2">
    <name type="scientific">Actinoplanes cyaneus</name>
    <dbReference type="NCBI Taxonomy" id="52696"/>
    <lineage>
        <taxon>Bacteria</taxon>
        <taxon>Bacillati</taxon>
        <taxon>Actinomycetota</taxon>
        <taxon>Actinomycetes</taxon>
        <taxon>Micromonosporales</taxon>
        <taxon>Micromonosporaceae</taxon>
        <taxon>Actinoplanes</taxon>
    </lineage>
</organism>
<evidence type="ECO:0000313" key="2">
    <source>
        <dbReference type="Proteomes" id="UP000619479"/>
    </source>
</evidence>
<dbReference type="Proteomes" id="UP000619479">
    <property type="component" value="Unassembled WGS sequence"/>
</dbReference>
<gene>
    <name evidence="1" type="ORF">Acy02nite_90910</name>
</gene>
<reference evidence="1" key="1">
    <citation type="submission" date="2021-01" db="EMBL/GenBank/DDBJ databases">
        <title>Whole genome shotgun sequence of Actinoplanes cyaneus NBRC 14990.</title>
        <authorList>
            <person name="Komaki H."/>
            <person name="Tamura T."/>
        </authorList>
    </citation>
    <scope>NUCLEOTIDE SEQUENCE</scope>
    <source>
        <strain evidence="1">NBRC 14990</strain>
    </source>
</reference>
<sequence length="62" mass="6816">MIDSGASRTVTTGPAWITAKLTPPPKKRCTMLDDKRRALAEIEDICVPAWTVHDRYGDSGKS</sequence>
<evidence type="ECO:0000313" key="1">
    <source>
        <dbReference type="EMBL" id="GID71210.1"/>
    </source>
</evidence>
<name>A0A919M669_9ACTN</name>
<protein>
    <submittedName>
        <fullName evidence="1">Uncharacterized protein</fullName>
    </submittedName>
</protein>
<proteinExistence type="predicted"/>
<accession>A0A919M669</accession>
<dbReference type="EMBL" id="BOMH01000106">
    <property type="protein sequence ID" value="GID71210.1"/>
    <property type="molecule type" value="Genomic_DNA"/>
</dbReference>